<keyword evidence="1" id="KW-0812">Transmembrane</keyword>
<comment type="caution">
    <text evidence="2">The sequence shown here is derived from an EMBL/GenBank/DDBJ whole genome shotgun (WGS) entry which is preliminary data.</text>
</comment>
<feature type="transmembrane region" description="Helical" evidence="1">
    <location>
        <begin position="6"/>
        <end position="25"/>
    </location>
</feature>
<keyword evidence="1" id="KW-0472">Membrane</keyword>
<accession>A0ABN1FY61</accession>
<keyword evidence="1" id="KW-1133">Transmembrane helix</keyword>
<gene>
    <name evidence="2" type="ORF">GCM10009001_15860</name>
</gene>
<dbReference type="EMBL" id="BAAADS010000011">
    <property type="protein sequence ID" value="GAA0600285.1"/>
    <property type="molecule type" value="Genomic_DNA"/>
</dbReference>
<organism evidence="2 3">
    <name type="scientific">Virgibacillus siamensis</name>
    <dbReference type="NCBI Taxonomy" id="480071"/>
    <lineage>
        <taxon>Bacteria</taxon>
        <taxon>Bacillati</taxon>
        <taxon>Bacillota</taxon>
        <taxon>Bacilli</taxon>
        <taxon>Bacillales</taxon>
        <taxon>Bacillaceae</taxon>
        <taxon>Virgibacillus</taxon>
    </lineage>
</organism>
<evidence type="ECO:0000256" key="1">
    <source>
        <dbReference type="SAM" id="Phobius"/>
    </source>
</evidence>
<name>A0ABN1FY61_9BACI</name>
<proteinExistence type="predicted"/>
<evidence type="ECO:0008006" key="4">
    <source>
        <dbReference type="Google" id="ProtNLM"/>
    </source>
</evidence>
<evidence type="ECO:0000313" key="3">
    <source>
        <dbReference type="Proteomes" id="UP001500866"/>
    </source>
</evidence>
<reference evidence="2 3" key="1">
    <citation type="journal article" date="2019" name="Int. J. Syst. Evol. Microbiol.">
        <title>The Global Catalogue of Microorganisms (GCM) 10K type strain sequencing project: providing services to taxonomists for standard genome sequencing and annotation.</title>
        <authorList>
            <consortium name="The Broad Institute Genomics Platform"/>
            <consortium name="The Broad Institute Genome Sequencing Center for Infectious Disease"/>
            <person name="Wu L."/>
            <person name="Ma J."/>
        </authorList>
    </citation>
    <scope>NUCLEOTIDE SEQUENCE [LARGE SCALE GENOMIC DNA]</scope>
    <source>
        <strain evidence="2 3">JCM 15395</strain>
    </source>
</reference>
<protein>
    <recommendedName>
        <fullName evidence="4">DUF4083 domain-containing protein</fullName>
    </recommendedName>
</protein>
<evidence type="ECO:0000313" key="2">
    <source>
        <dbReference type="EMBL" id="GAA0600285.1"/>
    </source>
</evidence>
<sequence>METLFVILIFLLILGLCFLLMYWGVREIYKIISHSKYNNDKELIKEIYSLKQRVDSLERKLNNK</sequence>
<dbReference type="Proteomes" id="UP001500866">
    <property type="component" value="Unassembled WGS sequence"/>
</dbReference>
<keyword evidence="3" id="KW-1185">Reference proteome</keyword>